<accession>A0A5M8FJT6</accession>
<dbReference type="AlphaFoldDB" id="A0A5M8FJT6"/>
<dbReference type="Proteomes" id="UP000322981">
    <property type="component" value="Unassembled WGS sequence"/>
</dbReference>
<keyword evidence="4" id="KW-0175">Coiled coil</keyword>
<dbReference type="EMBL" id="VWXX01000014">
    <property type="protein sequence ID" value="KAA6184947.1"/>
    <property type="molecule type" value="Genomic_DNA"/>
</dbReference>
<dbReference type="PANTHER" id="PTHR11671">
    <property type="entry name" value="V-TYPE ATP SYNTHASE SUBUNIT D"/>
    <property type="match status" value="1"/>
</dbReference>
<evidence type="ECO:0000313" key="5">
    <source>
        <dbReference type="EMBL" id="KAA6184947.1"/>
    </source>
</evidence>
<evidence type="ECO:0000313" key="6">
    <source>
        <dbReference type="Proteomes" id="UP000322981"/>
    </source>
</evidence>
<dbReference type="RefSeq" id="WP_150093098.1">
    <property type="nucleotide sequence ID" value="NZ_JBFUOH010000006.1"/>
</dbReference>
<gene>
    <name evidence="5" type="ORF">F2Q65_10430</name>
</gene>
<evidence type="ECO:0000256" key="4">
    <source>
        <dbReference type="SAM" id="Coils"/>
    </source>
</evidence>
<sequence>MSVREIIPTQSAYLELKAERAGMQEGYRFLDEKRLILASEILAQLRDYEDTMARWNQAQSVALAALRLAVGRHGIEELGIYPASPPTDFPSPGAPRSVLGVAVVSVPPAPLAEIPGIPAKAADPRAAPVLEQQPQQAGAATVLRTPEAEHCRACFAPLPQLAARLATLTGNLERLRREYLRTARRARALEDVLLPELDATLRAVDTALEELEREEAVRVRTLAV</sequence>
<dbReference type="OrthoDB" id="5768438at2"/>
<dbReference type="InterPro" id="IPR002699">
    <property type="entry name" value="V_ATPase_D"/>
</dbReference>
<organism evidence="5 6">
    <name type="scientific">Thiohalocapsa marina</name>
    <dbReference type="NCBI Taxonomy" id="424902"/>
    <lineage>
        <taxon>Bacteria</taxon>
        <taxon>Pseudomonadati</taxon>
        <taxon>Pseudomonadota</taxon>
        <taxon>Gammaproteobacteria</taxon>
        <taxon>Chromatiales</taxon>
        <taxon>Chromatiaceae</taxon>
        <taxon>Thiohalocapsa</taxon>
    </lineage>
</organism>
<comment type="caution">
    <text evidence="5">The sequence shown here is derived from an EMBL/GenBank/DDBJ whole genome shotgun (WGS) entry which is preliminary data.</text>
</comment>
<dbReference type="Pfam" id="PF01813">
    <property type="entry name" value="ATP-synt_D"/>
    <property type="match status" value="1"/>
</dbReference>
<evidence type="ECO:0000256" key="3">
    <source>
        <dbReference type="ARBA" id="ARBA00023065"/>
    </source>
</evidence>
<reference evidence="5 6" key="1">
    <citation type="submission" date="2019-09" db="EMBL/GenBank/DDBJ databases">
        <title>Whole-genome sequence of the purple sulfur bacterium Thiohalocapsa marina DSM 19078.</title>
        <authorList>
            <person name="Kyndt J.A."/>
            <person name="Meyer T.E."/>
        </authorList>
    </citation>
    <scope>NUCLEOTIDE SEQUENCE [LARGE SCALE GENOMIC DNA]</scope>
    <source>
        <strain evidence="5 6">DSM 19078</strain>
    </source>
</reference>
<name>A0A5M8FJT6_9GAMM</name>
<dbReference type="Gene3D" id="1.10.287.3240">
    <property type="match status" value="1"/>
</dbReference>
<keyword evidence="6" id="KW-1185">Reference proteome</keyword>
<feature type="coiled-coil region" evidence="4">
    <location>
        <begin position="158"/>
        <end position="217"/>
    </location>
</feature>
<evidence type="ECO:0000256" key="2">
    <source>
        <dbReference type="ARBA" id="ARBA00022448"/>
    </source>
</evidence>
<comment type="similarity">
    <text evidence="1">Belongs to the V-ATPase D subunit family.</text>
</comment>
<protein>
    <submittedName>
        <fullName evidence="5">ATPase</fullName>
    </submittedName>
</protein>
<proteinExistence type="inferred from homology"/>
<dbReference type="GO" id="GO:0046961">
    <property type="term" value="F:proton-transporting ATPase activity, rotational mechanism"/>
    <property type="evidence" value="ECO:0007669"/>
    <property type="project" value="InterPro"/>
</dbReference>
<keyword evidence="3" id="KW-0406">Ion transport</keyword>
<evidence type="ECO:0000256" key="1">
    <source>
        <dbReference type="ARBA" id="ARBA00005850"/>
    </source>
</evidence>
<keyword evidence="2" id="KW-0813">Transport</keyword>